<protein>
    <recommendedName>
        <fullName evidence="2">Serine protease</fullName>
    </recommendedName>
</protein>
<dbReference type="Gene3D" id="2.40.10.10">
    <property type="entry name" value="Trypsin-like serine proteases"/>
    <property type="match status" value="2"/>
</dbReference>
<dbReference type="EMBL" id="BARS01049066">
    <property type="protein sequence ID" value="GAG29357.1"/>
    <property type="molecule type" value="Genomic_DNA"/>
</dbReference>
<reference evidence="1" key="1">
    <citation type="journal article" date="2014" name="Front. Microbiol.">
        <title>High frequency of phylogenetically diverse reductive dehalogenase-homologous genes in deep subseafloor sedimentary metagenomes.</title>
        <authorList>
            <person name="Kawai M."/>
            <person name="Futagami T."/>
            <person name="Toyoda A."/>
            <person name="Takaki Y."/>
            <person name="Nishi S."/>
            <person name="Hori S."/>
            <person name="Arai W."/>
            <person name="Tsubouchi T."/>
            <person name="Morono Y."/>
            <person name="Uchiyama I."/>
            <person name="Ito T."/>
            <person name="Fujiyama A."/>
            <person name="Inagaki F."/>
            <person name="Takami H."/>
        </authorList>
    </citation>
    <scope>NUCLEOTIDE SEQUENCE</scope>
    <source>
        <strain evidence="1">Expedition CK06-06</strain>
    </source>
</reference>
<evidence type="ECO:0008006" key="2">
    <source>
        <dbReference type="Google" id="ProtNLM"/>
    </source>
</evidence>
<dbReference type="SUPFAM" id="SSF50494">
    <property type="entry name" value="Trypsin-like serine proteases"/>
    <property type="match status" value="1"/>
</dbReference>
<gene>
    <name evidence="1" type="ORF">S01H1_73436</name>
</gene>
<feature type="non-terminal residue" evidence="1">
    <location>
        <position position="1"/>
    </location>
</feature>
<dbReference type="AlphaFoldDB" id="X0X1P9"/>
<dbReference type="Pfam" id="PF13365">
    <property type="entry name" value="Trypsin_2"/>
    <property type="match status" value="1"/>
</dbReference>
<name>X0X1P9_9ZZZZ</name>
<accession>X0X1P9</accession>
<evidence type="ECO:0000313" key="1">
    <source>
        <dbReference type="EMBL" id="GAG29357.1"/>
    </source>
</evidence>
<proteinExistence type="predicted"/>
<dbReference type="InterPro" id="IPR009003">
    <property type="entry name" value="Peptidase_S1_PA"/>
</dbReference>
<sequence length="137" mass="15349">TAKHCVDKDESISVEGLAVRSIAKSNNNDLVVLIIKEYILSKRPIKFAKRNALRGEEVYHLSYPKFNEFMTDGVIKFSILFLQYATFEIIPGCSGGGVFNDKSELVGLAVAFSDNEGITVFEPISDIKKFLGRIKWK</sequence>
<dbReference type="InterPro" id="IPR043504">
    <property type="entry name" value="Peptidase_S1_PA_chymotrypsin"/>
</dbReference>
<organism evidence="1">
    <name type="scientific">marine sediment metagenome</name>
    <dbReference type="NCBI Taxonomy" id="412755"/>
    <lineage>
        <taxon>unclassified sequences</taxon>
        <taxon>metagenomes</taxon>
        <taxon>ecological metagenomes</taxon>
    </lineage>
</organism>
<comment type="caution">
    <text evidence="1">The sequence shown here is derived from an EMBL/GenBank/DDBJ whole genome shotgun (WGS) entry which is preliminary data.</text>
</comment>